<dbReference type="AlphaFoldDB" id="A0A2M9QA38"/>
<organism evidence="1 2">
    <name type="scientific">Lysinibacillus xylanilyticus</name>
    <dbReference type="NCBI Taxonomy" id="582475"/>
    <lineage>
        <taxon>Bacteria</taxon>
        <taxon>Bacillati</taxon>
        <taxon>Bacillota</taxon>
        <taxon>Bacilli</taxon>
        <taxon>Bacillales</taxon>
        <taxon>Bacillaceae</taxon>
        <taxon>Lysinibacillus</taxon>
    </lineage>
</organism>
<dbReference type="RefSeq" id="WP_100542223.1">
    <property type="nucleotide sequence ID" value="NZ_PHQY01000322.1"/>
</dbReference>
<sequence length="147" mass="16987">MPEPVVQSPRTVYDVFEGLTAATSNQEDITKSKNGTIKRMKCIPQGGNWQDLPDHLKTKSMKVKRNTQDNVYKRLKWDQPSCTIVNPRKCLLTHPEEHRILSVRKCARFYSQYQMILYFVAAANCKRNPCPDGKCRCSTSKRGYFIL</sequence>
<evidence type="ECO:0000313" key="2">
    <source>
        <dbReference type="Proteomes" id="UP000232101"/>
    </source>
</evidence>
<protein>
    <submittedName>
        <fullName evidence="1">Uncharacterized protein</fullName>
    </submittedName>
</protein>
<proteinExistence type="predicted"/>
<dbReference type="EMBL" id="PHQY01000322">
    <property type="protein sequence ID" value="PJO44934.1"/>
    <property type="molecule type" value="Genomic_DNA"/>
</dbReference>
<dbReference type="SUPFAM" id="SSF53335">
    <property type="entry name" value="S-adenosyl-L-methionine-dependent methyltransferases"/>
    <property type="match status" value="1"/>
</dbReference>
<reference evidence="1 2" key="1">
    <citation type="submission" date="2017-11" db="EMBL/GenBank/DDBJ databases">
        <title>Bacterial isolate from king chilli rhizosphere.</title>
        <authorList>
            <person name="Takhelmayum P."/>
            <person name="Sarangthem I."/>
        </authorList>
    </citation>
    <scope>NUCLEOTIDE SEQUENCE [LARGE SCALE GENOMIC DNA]</scope>
    <source>
        <strain evidence="2">t26</strain>
    </source>
</reference>
<dbReference type="Gene3D" id="3.90.120.10">
    <property type="entry name" value="DNA Methylase, subunit A, domain 2"/>
    <property type="match status" value="1"/>
</dbReference>
<comment type="caution">
    <text evidence="1">The sequence shown here is derived from an EMBL/GenBank/DDBJ whole genome shotgun (WGS) entry which is preliminary data.</text>
</comment>
<gene>
    <name evidence="1" type="ORF">CWD94_04415</name>
</gene>
<dbReference type="InterPro" id="IPR029063">
    <property type="entry name" value="SAM-dependent_MTases_sf"/>
</dbReference>
<evidence type="ECO:0000313" key="1">
    <source>
        <dbReference type="EMBL" id="PJO44934.1"/>
    </source>
</evidence>
<dbReference type="Proteomes" id="UP000232101">
    <property type="component" value="Unassembled WGS sequence"/>
</dbReference>
<accession>A0A2M9QA38</accession>
<name>A0A2M9QA38_9BACI</name>